<name>A0A919GZQ6_9ACTN</name>
<feature type="region of interest" description="Disordered" evidence="1">
    <location>
        <begin position="1"/>
        <end position="54"/>
    </location>
</feature>
<gene>
    <name evidence="2" type="ORF">Sxan_14620</name>
</gene>
<evidence type="ECO:0000313" key="3">
    <source>
        <dbReference type="Proteomes" id="UP000600026"/>
    </source>
</evidence>
<dbReference type="Proteomes" id="UP000600026">
    <property type="component" value="Unassembled WGS sequence"/>
</dbReference>
<comment type="caution">
    <text evidence="2">The sequence shown here is derived from an EMBL/GenBank/DDBJ whole genome shotgun (WGS) entry which is preliminary data.</text>
</comment>
<evidence type="ECO:0000256" key="1">
    <source>
        <dbReference type="SAM" id="MobiDB-lite"/>
    </source>
</evidence>
<keyword evidence="3" id="KW-1185">Reference proteome</keyword>
<dbReference type="AlphaFoldDB" id="A0A919GZQ6"/>
<accession>A0A919GZQ6</accession>
<proteinExistence type="predicted"/>
<feature type="compositionally biased region" description="Basic and acidic residues" evidence="1">
    <location>
        <begin position="12"/>
        <end position="46"/>
    </location>
</feature>
<evidence type="ECO:0000313" key="2">
    <source>
        <dbReference type="EMBL" id="GHI84098.1"/>
    </source>
</evidence>
<sequence length="89" mass="9191">MAVAPRPPGVERGGHQECDGRGDQQDRAPRTVHDEVGDGVRDRDGAEQGGEFDEVAAPVVAADAGAEAGLRSVMHITVAQGCCVIANDL</sequence>
<protein>
    <submittedName>
        <fullName evidence="2">Uncharacterized protein</fullName>
    </submittedName>
</protein>
<reference evidence="2" key="1">
    <citation type="submission" date="2020-09" db="EMBL/GenBank/DDBJ databases">
        <title>Whole genome shotgun sequence of Streptomyces xanthophaeus NBRC 12829.</title>
        <authorList>
            <person name="Komaki H."/>
            <person name="Tamura T."/>
        </authorList>
    </citation>
    <scope>NUCLEOTIDE SEQUENCE</scope>
    <source>
        <strain evidence="2">NBRC 12829</strain>
    </source>
</reference>
<organism evidence="2 3">
    <name type="scientific">Streptomyces xanthophaeus</name>
    <dbReference type="NCBI Taxonomy" id="67385"/>
    <lineage>
        <taxon>Bacteria</taxon>
        <taxon>Bacillati</taxon>
        <taxon>Actinomycetota</taxon>
        <taxon>Actinomycetes</taxon>
        <taxon>Kitasatosporales</taxon>
        <taxon>Streptomycetaceae</taxon>
        <taxon>Streptomyces</taxon>
    </lineage>
</organism>
<dbReference type="EMBL" id="BNEE01000004">
    <property type="protein sequence ID" value="GHI84098.1"/>
    <property type="molecule type" value="Genomic_DNA"/>
</dbReference>